<dbReference type="Proteomes" id="UP001055879">
    <property type="component" value="Linkage Group LG04"/>
</dbReference>
<reference evidence="1 2" key="2">
    <citation type="journal article" date="2022" name="Mol. Ecol. Resour.">
        <title>The genomes of chicory, endive, great burdock and yacon provide insights into Asteraceae paleo-polyploidization history and plant inulin production.</title>
        <authorList>
            <person name="Fan W."/>
            <person name="Wang S."/>
            <person name="Wang H."/>
            <person name="Wang A."/>
            <person name="Jiang F."/>
            <person name="Liu H."/>
            <person name="Zhao H."/>
            <person name="Xu D."/>
            <person name="Zhang Y."/>
        </authorList>
    </citation>
    <scope>NUCLEOTIDE SEQUENCE [LARGE SCALE GENOMIC DNA]</scope>
    <source>
        <strain evidence="2">cv. Niubang</strain>
    </source>
</reference>
<reference evidence="2" key="1">
    <citation type="journal article" date="2022" name="Mol. Ecol. Resour.">
        <title>The genomes of chicory, endive, great burdock and yacon provide insights into Asteraceae palaeo-polyploidization history and plant inulin production.</title>
        <authorList>
            <person name="Fan W."/>
            <person name="Wang S."/>
            <person name="Wang H."/>
            <person name="Wang A."/>
            <person name="Jiang F."/>
            <person name="Liu H."/>
            <person name="Zhao H."/>
            <person name="Xu D."/>
            <person name="Zhang Y."/>
        </authorList>
    </citation>
    <scope>NUCLEOTIDE SEQUENCE [LARGE SCALE GENOMIC DNA]</scope>
    <source>
        <strain evidence="2">cv. Niubang</strain>
    </source>
</reference>
<dbReference type="EMBL" id="CM042050">
    <property type="protein sequence ID" value="KAI3735993.1"/>
    <property type="molecule type" value="Genomic_DNA"/>
</dbReference>
<keyword evidence="2" id="KW-1185">Reference proteome</keyword>
<name>A0ACB9CP86_ARCLA</name>
<sequence length="185" mass="19779">MESEGAVAKPCIPKLTLENYLLLEHLDVISPSILQTIIRMHGFNCTKVPKNDLMDAVRSINLMDAQRSTLQSDGISSHAFLSLKDVMKDLSVLHWQECCITSLQTVNSVIDFSSGVDTSSPQPLKLNGNLGSGSKGIEDEVAASSIVCDGGAVGGLTSMNVPEDSEGQKTHAQPSKRSKIASRPV</sequence>
<evidence type="ECO:0000313" key="1">
    <source>
        <dbReference type="EMBL" id="KAI3735993.1"/>
    </source>
</evidence>
<gene>
    <name evidence="1" type="ORF">L6452_15522</name>
</gene>
<proteinExistence type="predicted"/>
<organism evidence="1 2">
    <name type="scientific">Arctium lappa</name>
    <name type="common">Greater burdock</name>
    <name type="synonym">Lappa major</name>
    <dbReference type="NCBI Taxonomy" id="4217"/>
    <lineage>
        <taxon>Eukaryota</taxon>
        <taxon>Viridiplantae</taxon>
        <taxon>Streptophyta</taxon>
        <taxon>Embryophyta</taxon>
        <taxon>Tracheophyta</taxon>
        <taxon>Spermatophyta</taxon>
        <taxon>Magnoliopsida</taxon>
        <taxon>eudicotyledons</taxon>
        <taxon>Gunneridae</taxon>
        <taxon>Pentapetalae</taxon>
        <taxon>asterids</taxon>
        <taxon>campanulids</taxon>
        <taxon>Asterales</taxon>
        <taxon>Asteraceae</taxon>
        <taxon>Carduoideae</taxon>
        <taxon>Cardueae</taxon>
        <taxon>Arctiinae</taxon>
        <taxon>Arctium</taxon>
    </lineage>
</organism>
<comment type="caution">
    <text evidence="1">The sequence shown here is derived from an EMBL/GenBank/DDBJ whole genome shotgun (WGS) entry which is preliminary data.</text>
</comment>
<accession>A0ACB9CP86</accession>
<evidence type="ECO:0000313" key="2">
    <source>
        <dbReference type="Proteomes" id="UP001055879"/>
    </source>
</evidence>
<protein>
    <submittedName>
        <fullName evidence="1">Uncharacterized protein</fullName>
    </submittedName>
</protein>